<dbReference type="InterPro" id="IPR036866">
    <property type="entry name" value="RibonucZ/Hydroxyglut_hydro"/>
</dbReference>
<dbReference type="InterPro" id="IPR051013">
    <property type="entry name" value="MBL_superfamily_lactonases"/>
</dbReference>
<keyword evidence="4" id="KW-0862">Zinc</keyword>
<dbReference type="InterPro" id="IPR001279">
    <property type="entry name" value="Metallo-B-lactamas"/>
</dbReference>
<evidence type="ECO:0000259" key="5">
    <source>
        <dbReference type="SMART" id="SM00849"/>
    </source>
</evidence>
<dbReference type="GO" id="GO:0016787">
    <property type="term" value="F:hydrolase activity"/>
    <property type="evidence" value="ECO:0007669"/>
    <property type="project" value="UniProtKB-KW"/>
</dbReference>
<dbReference type="Proteomes" id="UP001642900">
    <property type="component" value="Unassembled WGS sequence"/>
</dbReference>
<dbReference type="SUPFAM" id="SSF56281">
    <property type="entry name" value="Metallo-hydrolase/oxidoreductase"/>
    <property type="match status" value="1"/>
</dbReference>
<evidence type="ECO:0000256" key="4">
    <source>
        <dbReference type="ARBA" id="ARBA00022833"/>
    </source>
</evidence>
<dbReference type="CDD" id="cd07720">
    <property type="entry name" value="OPHC2-like_MBL-fold"/>
    <property type="match status" value="1"/>
</dbReference>
<dbReference type="EMBL" id="JAAKZF010000034">
    <property type="protein sequence ID" value="NGO53571.1"/>
    <property type="molecule type" value="Genomic_DNA"/>
</dbReference>
<evidence type="ECO:0000256" key="2">
    <source>
        <dbReference type="ARBA" id="ARBA00022723"/>
    </source>
</evidence>
<dbReference type="PANTHER" id="PTHR42978:SF6">
    <property type="entry name" value="QUORUM-QUENCHING LACTONASE YTNP-RELATED"/>
    <property type="match status" value="1"/>
</dbReference>
<dbReference type="SMART" id="SM00849">
    <property type="entry name" value="Lactamase_B"/>
    <property type="match status" value="1"/>
</dbReference>
<reference evidence="6 7" key="1">
    <citation type="submission" date="2020-02" db="EMBL/GenBank/DDBJ databases">
        <title>Genome sequence of strain CCNWXJ40-4.</title>
        <authorList>
            <person name="Gao J."/>
            <person name="Sun J."/>
        </authorList>
    </citation>
    <scope>NUCLEOTIDE SEQUENCE [LARGE SCALE GENOMIC DNA]</scope>
    <source>
        <strain evidence="6 7">CCNWXJ 40-4</strain>
    </source>
</reference>
<dbReference type="GO" id="GO:0046872">
    <property type="term" value="F:metal ion binding"/>
    <property type="evidence" value="ECO:0007669"/>
    <property type="project" value="UniProtKB-KW"/>
</dbReference>
<evidence type="ECO:0000313" key="7">
    <source>
        <dbReference type="Proteomes" id="UP001642900"/>
    </source>
</evidence>
<accession>A0A6G4WFP0</accession>
<feature type="domain" description="Metallo-beta-lactamase" evidence="5">
    <location>
        <begin position="65"/>
        <end position="269"/>
    </location>
</feature>
<dbReference type="AlphaFoldDB" id="A0A6G4WFP0"/>
<protein>
    <submittedName>
        <fullName evidence="6">MBL fold metallo-hydrolase</fullName>
    </submittedName>
</protein>
<comment type="caution">
    <text evidence="6">The sequence shown here is derived from an EMBL/GenBank/DDBJ whole genome shotgun (WGS) entry which is preliminary data.</text>
</comment>
<keyword evidence="7" id="KW-1185">Reference proteome</keyword>
<organism evidence="6 7">
    <name type="scientific">Allomesorhizobium camelthorni</name>
    <dbReference type="NCBI Taxonomy" id="475069"/>
    <lineage>
        <taxon>Bacteria</taxon>
        <taxon>Pseudomonadati</taxon>
        <taxon>Pseudomonadota</taxon>
        <taxon>Alphaproteobacteria</taxon>
        <taxon>Hyphomicrobiales</taxon>
        <taxon>Phyllobacteriaceae</taxon>
        <taxon>Allomesorhizobium</taxon>
    </lineage>
</organism>
<evidence type="ECO:0000256" key="3">
    <source>
        <dbReference type="ARBA" id="ARBA00022801"/>
    </source>
</evidence>
<sequence>MAAAATAPASMPLPAAHRFTLGELDITALSDGHLNLGLELFPAADPATAEALLTKAFLPKAVPTSVNAFLVTKGDQRVLIDTGTASAMGPTLGHVPEALAAAGVKPESINTVIITHLHPDHANGLLDAAGKAAFPAAEVVVSTPELAFWNDDGVMSRAPTEMKPFFDMARKAIVPYEGKVRKIEGEIEIVPGITALPAPGHTPGHLALRISSGDANLLIFTDVIHAAALQFSHPEWAIAFDVDQETAIATRKRVLDMAAADNLLVAGMHLPFPGVGHVVREGDAYGYVPAPWPAL</sequence>
<comment type="similarity">
    <text evidence="1">Belongs to the metallo-beta-lactamase superfamily.</text>
</comment>
<dbReference type="Pfam" id="PF00753">
    <property type="entry name" value="Lactamase_B"/>
    <property type="match status" value="1"/>
</dbReference>
<evidence type="ECO:0000313" key="6">
    <source>
        <dbReference type="EMBL" id="NGO53571.1"/>
    </source>
</evidence>
<proteinExistence type="inferred from homology"/>
<keyword evidence="2" id="KW-0479">Metal-binding</keyword>
<dbReference type="Gene3D" id="3.60.15.10">
    <property type="entry name" value="Ribonuclease Z/Hydroxyacylglutathione hydrolase-like"/>
    <property type="match status" value="1"/>
</dbReference>
<keyword evidence="3" id="KW-0378">Hydrolase</keyword>
<dbReference type="PANTHER" id="PTHR42978">
    <property type="entry name" value="QUORUM-QUENCHING LACTONASE YTNP-RELATED-RELATED"/>
    <property type="match status" value="1"/>
</dbReference>
<evidence type="ECO:0000256" key="1">
    <source>
        <dbReference type="ARBA" id="ARBA00007749"/>
    </source>
</evidence>
<name>A0A6G4WFP0_9HYPH</name>
<gene>
    <name evidence="6" type="ORF">G6N73_20795</name>
</gene>